<accession>A0ABP0TEC2</accession>
<dbReference type="Proteomes" id="UP001497512">
    <property type="component" value="Chromosome 10"/>
</dbReference>
<gene>
    <name evidence="2" type="ORF">CSSPTR1EN2_LOCUS2232</name>
</gene>
<organism evidence="2 3">
    <name type="scientific">Sphagnum troendelagicum</name>
    <dbReference type="NCBI Taxonomy" id="128251"/>
    <lineage>
        <taxon>Eukaryota</taxon>
        <taxon>Viridiplantae</taxon>
        <taxon>Streptophyta</taxon>
        <taxon>Embryophyta</taxon>
        <taxon>Bryophyta</taxon>
        <taxon>Sphagnophytina</taxon>
        <taxon>Sphagnopsida</taxon>
        <taxon>Sphagnales</taxon>
        <taxon>Sphagnaceae</taxon>
        <taxon>Sphagnum</taxon>
    </lineage>
</organism>
<sequence>MAFRLACMMGLYRAASTQVVFGAAELVSSCPQPPTPSIRSSRLVYIDYCSSEKVHKDMQEKFASLQVCRELLDMSHDVGALPELFCTSPAMGRRVQGLGLNPFVLTIGGIVSGQPLHILIKPDLRWMGHKASWN</sequence>
<reference evidence="2" key="1">
    <citation type="submission" date="2024-02" db="EMBL/GenBank/DDBJ databases">
        <authorList>
            <consortium name="ELIXIR-Norway"/>
            <consortium name="Elixir Norway"/>
        </authorList>
    </citation>
    <scope>NUCLEOTIDE SEQUENCE</scope>
</reference>
<feature type="chain" id="PRO_5045275331" evidence="1">
    <location>
        <begin position="18"/>
        <end position="134"/>
    </location>
</feature>
<feature type="signal peptide" evidence="1">
    <location>
        <begin position="1"/>
        <end position="17"/>
    </location>
</feature>
<dbReference type="EMBL" id="OZ019902">
    <property type="protein sequence ID" value="CAK9193850.1"/>
    <property type="molecule type" value="Genomic_DNA"/>
</dbReference>
<keyword evidence="3" id="KW-1185">Reference proteome</keyword>
<proteinExistence type="predicted"/>
<name>A0ABP0TEC2_9BRYO</name>
<protein>
    <submittedName>
        <fullName evidence="2">Uncharacterized protein</fullName>
    </submittedName>
</protein>
<evidence type="ECO:0000313" key="2">
    <source>
        <dbReference type="EMBL" id="CAK9193850.1"/>
    </source>
</evidence>
<evidence type="ECO:0000256" key="1">
    <source>
        <dbReference type="SAM" id="SignalP"/>
    </source>
</evidence>
<keyword evidence="1" id="KW-0732">Signal</keyword>
<evidence type="ECO:0000313" key="3">
    <source>
        <dbReference type="Proteomes" id="UP001497512"/>
    </source>
</evidence>